<gene>
    <name evidence="1" type="ORF">HF577_07850</name>
</gene>
<dbReference type="EMBL" id="JAAXKY010000016">
    <property type="protein sequence ID" value="NMH77009.1"/>
    <property type="molecule type" value="Genomic_DNA"/>
</dbReference>
<name>A0ABX1RBI8_9PSEU</name>
<sequence length="141" mass="13537">MESQPDGAGFGFATGFGSGLGWGFGWGWAAGRGSGFGCGTDARCTWGGETGAGGAVAGLAVVVGGAVVVGMAASGTGARTAVVLVEATASMSAAGLTAAPPQPAARSSAAVPAAIQYDLQLRCPRGSARIRRPDGGCGTDM</sequence>
<protein>
    <submittedName>
        <fullName evidence="1">Uncharacterized protein</fullName>
    </submittedName>
</protein>
<organism evidence="1 2">
    <name type="scientific">Pseudonocardia xinjiangensis</name>
    <dbReference type="NCBI Taxonomy" id="75289"/>
    <lineage>
        <taxon>Bacteria</taxon>
        <taxon>Bacillati</taxon>
        <taxon>Actinomycetota</taxon>
        <taxon>Actinomycetes</taxon>
        <taxon>Pseudonocardiales</taxon>
        <taxon>Pseudonocardiaceae</taxon>
        <taxon>Pseudonocardia</taxon>
    </lineage>
</organism>
<comment type="caution">
    <text evidence="1">The sequence shown here is derived from an EMBL/GenBank/DDBJ whole genome shotgun (WGS) entry which is preliminary data.</text>
</comment>
<evidence type="ECO:0000313" key="2">
    <source>
        <dbReference type="Proteomes" id="UP001296706"/>
    </source>
</evidence>
<reference evidence="1 2" key="1">
    <citation type="submission" date="2020-04" db="EMBL/GenBank/DDBJ databases">
        <authorList>
            <person name="Klaysubun C."/>
            <person name="Duangmal K."/>
            <person name="Lipun K."/>
        </authorList>
    </citation>
    <scope>NUCLEOTIDE SEQUENCE [LARGE SCALE GENOMIC DNA]</scope>
    <source>
        <strain evidence="1 2">JCM 11839</strain>
    </source>
</reference>
<evidence type="ECO:0000313" key="1">
    <source>
        <dbReference type="EMBL" id="NMH77009.1"/>
    </source>
</evidence>
<keyword evidence="2" id="KW-1185">Reference proteome</keyword>
<proteinExistence type="predicted"/>
<dbReference type="RefSeq" id="WP_169395026.1">
    <property type="nucleotide sequence ID" value="NZ_BAAAJH010000013.1"/>
</dbReference>
<accession>A0ABX1RBI8</accession>
<dbReference type="Proteomes" id="UP001296706">
    <property type="component" value="Unassembled WGS sequence"/>
</dbReference>